<keyword evidence="1" id="KW-0547">Nucleotide-binding</keyword>
<dbReference type="PANTHER" id="PTHR43394">
    <property type="entry name" value="ATP-DEPENDENT PERMEASE MDL1, MITOCHONDRIAL"/>
    <property type="match status" value="1"/>
</dbReference>
<dbReference type="GO" id="GO:0005524">
    <property type="term" value="F:ATP binding"/>
    <property type="evidence" value="ECO:0007669"/>
    <property type="project" value="UniProtKB-KW"/>
</dbReference>
<evidence type="ECO:0000256" key="2">
    <source>
        <dbReference type="ARBA" id="ARBA00022840"/>
    </source>
</evidence>
<accession>A0ABW4YQ29</accession>
<dbReference type="Pfam" id="PF00005">
    <property type="entry name" value="ABC_tran"/>
    <property type="match status" value="1"/>
</dbReference>
<dbReference type="InterPro" id="IPR003593">
    <property type="entry name" value="AAA+_ATPase"/>
</dbReference>
<organism evidence="5 6">
    <name type="scientific">Paenibacillus yanchengensis</name>
    <dbReference type="NCBI Taxonomy" id="2035833"/>
    <lineage>
        <taxon>Bacteria</taxon>
        <taxon>Bacillati</taxon>
        <taxon>Bacillota</taxon>
        <taxon>Bacilli</taxon>
        <taxon>Bacillales</taxon>
        <taxon>Paenibacillaceae</taxon>
        <taxon>Paenibacillus</taxon>
    </lineage>
</organism>
<keyword evidence="2 5" id="KW-0067">ATP-binding</keyword>
<dbReference type="InterPro" id="IPR017871">
    <property type="entry name" value="ABC_transporter-like_CS"/>
</dbReference>
<reference evidence="6" key="1">
    <citation type="journal article" date="2019" name="Int. J. Syst. Evol. Microbiol.">
        <title>The Global Catalogue of Microorganisms (GCM) 10K type strain sequencing project: providing services to taxonomists for standard genome sequencing and annotation.</title>
        <authorList>
            <consortium name="The Broad Institute Genomics Platform"/>
            <consortium name="The Broad Institute Genome Sequencing Center for Infectious Disease"/>
            <person name="Wu L."/>
            <person name="Ma J."/>
        </authorList>
    </citation>
    <scope>NUCLEOTIDE SEQUENCE [LARGE SCALE GENOMIC DNA]</scope>
    <source>
        <strain evidence="6">GH52</strain>
    </source>
</reference>
<feature type="transmembrane region" description="Helical" evidence="3">
    <location>
        <begin position="21"/>
        <end position="39"/>
    </location>
</feature>
<feature type="domain" description="ABC transporter" evidence="4">
    <location>
        <begin position="105"/>
        <end position="341"/>
    </location>
</feature>
<dbReference type="PANTHER" id="PTHR43394:SF1">
    <property type="entry name" value="ATP-BINDING CASSETTE SUB-FAMILY B MEMBER 10, MITOCHONDRIAL"/>
    <property type="match status" value="1"/>
</dbReference>
<dbReference type="PROSITE" id="PS00211">
    <property type="entry name" value="ABC_TRANSPORTER_1"/>
    <property type="match status" value="1"/>
</dbReference>
<keyword evidence="3" id="KW-0472">Membrane</keyword>
<keyword evidence="6" id="KW-1185">Reference proteome</keyword>
<dbReference type="Gene3D" id="3.40.50.300">
    <property type="entry name" value="P-loop containing nucleotide triphosphate hydrolases"/>
    <property type="match status" value="1"/>
</dbReference>
<dbReference type="PROSITE" id="PS50893">
    <property type="entry name" value="ABC_TRANSPORTER_2"/>
    <property type="match status" value="1"/>
</dbReference>
<dbReference type="EMBL" id="JBHUHO010000041">
    <property type="protein sequence ID" value="MFD2117584.1"/>
    <property type="molecule type" value="Genomic_DNA"/>
</dbReference>
<proteinExistence type="predicted"/>
<comment type="caution">
    <text evidence="5">The sequence shown here is derived from an EMBL/GenBank/DDBJ whole genome shotgun (WGS) entry which is preliminary data.</text>
</comment>
<protein>
    <submittedName>
        <fullName evidence="5">ATP-binding cassette domain-containing protein</fullName>
    </submittedName>
</protein>
<dbReference type="InterPro" id="IPR027417">
    <property type="entry name" value="P-loop_NTPase"/>
</dbReference>
<dbReference type="RefSeq" id="WP_377774831.1">
    <property type="nucleotide sequence ID" value="NZ_JBHUHO010000041.1"/>
</dbReference>
<sequence length="352" mass="39686">MNIKAWRTDFKATRNEMLMRLISLLGYGILLALLIDAVIKGDISVGAFAAIFASIAGVMELIEELLDQQIKSIFRFLGPSRNYFRVLDWPERSGTEQFHGIDQQIVLKEVYFRYPHAAYDALQAVNMTIKKGETIAIVGENGSGKSTLSKLLLGLYLPTEGKVFYDEKCTADLSFSTIFHQHSAVFQSFLKYGLNVEENVKISDWYSSATIESSLAELELNLNNDSFPQGKDTVLSKEFGGVDLSGGQWQRVAIARGIYRRHHFIVLDEPTAAIDPLEEQRVFKQFMRISKGKTAIIVTHRLGSAKLADRIIVMEKGSIVEMGTHAELLQCNGKYSQMFYAQAQWYMREAIN</sequence>
<dbReference type="Proteomes" id="UP001597362">
    <property type="component" value="Unassembled WGS sequence"/>
</dbReference>
<evidence type="ECO:0000313" key="5">
    <source>
        <dbReference type="EMBL" id="MFD2117584.1"/>
    </source>
</evidence>
<dbReference type="InterPro" id="IPR003439">
    <property type="entry name" value="ABC_transporter-like_ATP-bd"/>
</dbReference>
<name>A0ABW4YQ29_9BACL</name>
<dbReference type="InterPro" id="IPR039421">
    <property type="entry name" value="Type_1_exporter"/>
</dbReference>
<keyword evidence="3" id="KW-1133">Transmembrane helix</keyword>
<keyword evidence="3" id="KW-0812">Transmembrane</keyword>
<gene>
    <name evidence="5" type="ORF">ACFSJH_17790</name>
</gene>
<evidence type="ECO:0000256" key="1">
    <source>
        <dbReference type="ARBA" id="ARBA00022741"/>
    </source>
</evidence>
<dbReference type="SMART" id="SM00382">
    <property type="entry name" value="AAA"/>
    <property type="match status" value="1"/>
</dbReference>
<evidence type="ECO:0000256" key="3">
    <source>
        <dbReference type="SAM" id="Phobius"/>
    </source>
</evidence>
<evidence type="ECO:0000259" key="4">
    <source>
        <dbReference type="PROSITE" id="PS50893"/>
    </source>
</evidence>
<evidence type="ECO:0000313" key="6">
    <source>
        <dbReference type="Proteomes" id="UP001597362"/>
    </source>
</evidence>
<dbReference type="SUPFAM" id="SSF52540">
    <property type="entry name" value="P-loop containing nucleoside triphosphate hydrolases"/>
    <property type="match status" value="1"/>
</dbReference>